<reference evidence="1 2" key="1">
    <citation type="submission" date="2019-07" db="EMBL/GenBank/DDBJ databases">
        <authorList>
            <person name="Jastrzebski P J."/>
            <person name="Paukszto L."/>
            <person name="Jastrzebski P J."/>
        </authorList>
    </citation>
    <scope>NUCLEOTIDE SEQUENCE [LARGE SCALE GENOMIC DNA]</scope>
    <source>
        <strain evidence="1 2">WMS-il1</strain>
    </source>
</reference>
<evidence type="ECO:0000313" key="1">
    <source>
        <dbReference type="EMBL" id="VUZ46317.1"/>
    </source>
</evidence>
<name>A0A564YGA6_HYMDI</name>
<dbReference type="EMBL" id="CABIJS010000210">
    <property type="protein sequence ID" value="VUZ46317.1"/>
    <property type="molecule type" value="Genomic_DNA"/>
</dbReference>
<accession>A0A564YGA6</accession>
<keyword evidence="2" id="KW-1185">Reference proteome</keyword>
<evidence type="ECO:0000313" key="2">
    <source>
        <dbReference type="Proteomes" id="UP000321570"/>
    </source>
</evidence>
<organism evidence="1 2">
    <name type="scientific">Hymenolepis diminuta</name>
    <name type="common">Rat tapeworm</name>
    <dbReference type="NCBI Taxonomy" id="6216"/>
    <lineage>
        <taxon>Eukaryota</taxon>
        <taxon>Metazoa</taxon>
        <taxon>Spiralia</taxon>
        <taxon>Lophotrochozoa</taxon>
        <taxon>Platyhelminthes</taxon>
        <taxon>Cestoda</taxon>
        <taxon>Eucestoda</taxon>
        <taxon>Cyclophyllidea</taxon>
        <taxon>Hymenolepididae</taxon>
        <taxon>Hymenolepis</taxon>
    </lineage>
</organism>
<dbReference type="AlphaFoldDB" id="A0A564YGA6"/>
<dbReference type="Proteomes" id="UP000321570">
    <property type="component" value="Unassembled WGS sequence"/>
</dbReference>
<proteinExistence type="predicted"/>
<protein>
    <submittedName>
        <fullName evidence="1">Uncharacterized protein</fullName>
    </submittedName>
</protein>
<sequence length="96" mass="10745">MIKSTKCIGMCNHIRFKPKLVFHPNGWALVDDKRNEPEEIDLAKPHGTVLKVVVQNAGEAKQTAAHHLCALEMRLFGFTLIPALLDPFEEPLTLSL</sequence>
<gene>
    <name evidence="1" type="ORF">WMSIL1_LOCUS5990</name>
</gene>